<dbReference type="EMBL" id="KF846558">
    <property type="protein sequence ID" value="AHZ34121.1"/>
    <property type="molecule type" value="Genomic_DNA"/>
</dbReference>
<dbReference type="InterPro" id="IPR016024">
    <property type="entry name" value="ARM-type_fold"/>
</dbReference>
<dbReference type="GO" id="GO:0016829">
    <property type="term" value="F:lyase activity"/>
    <property type="evidence" value="ECO:0007669"/>
    <property type="project" value="UniProtKB-KW"/>
</dbReference>
<evidence type="ECO:0000313" key="3">
    <source>
        <dbReference type="EMBL" id="AHZ34121.1"/>
    </source>
</evidence>
<gene>
    <name evidence="3" type="primary">mpeY</name>
</gene>
<sequence>MVMSERFDILFEGMPEEKALLLLQTNPDDLPNPVDKYMAATKLAACRSERSLEGLIAAVQLDPEHLINRITRRKALEALGRRKDEKALPSLFSALRFDDEPSVINALDSIAQIGSPLTADQSDQLLEALQSSDNQKRSAIQAHTRLKLSTGEQAISAFENDENPLVAGAARAYTAKVLGKVESLGPLVQQLTDPIAGRRRSAVIDLGDAGDASLLRYLVTCPVSMPLRAKSAFQLVDPEKSGQIPDDYIDLLEQLLRDDPSTLALQNDWICEGETIEIEKNLQHRDEGKQYGGALSLIRMQKQHQIDAIEQIQTKHWSDYGANYLLTSVIGLQKVQEHSHLVRTALAETLPQYAKSRVAAAWACLSLNLSDQVDLLREIQTESKWTPLRWSCERVLQQLS</sequence>
<evidence type="ECO:0000256" key="1">
    <source>
        <dbReference type="ARBA" id="ARBA00022549"/>
    </source>
</evidence>
<dbReference type="Pfam" id="PF13646">
    <property type="entry name" value="HEAT_2"/>
    <property type="match status" value="1"/>
</dbReference>
<dbReference type="Gene3D" id="1.25.10.10">
    <property type="entry name" value="Leucine-rich Repeat Variant"/>
    <property type="match status" value="1"/>
</dbReference>
<name>A0A024CHI6_9SYNE</name>
<keyword evidence="3" id="KW-0456">Lyase</keyword>
<evidence type="ECO:0000256" key="2">
    <source>
        <dbReference type="ARBA" id="ARBA00022738"/>
    </source>
</evidence>
<accession>A0A024CHI6</accession>
<protein>
    <submittedName>
        <fullName evidence="3">Putative phycobilin:C-phycoerythrin II lyase</fullName>
    </submittedName>
</protein>
<keyword evidence="1" id="KW-0042">Antenna complex</keyword>
<dbReference type="SUPFAM" id="SSF48371">
    <property type="entry name" value="ARM repeat"/>
    <property type="match status" value="1"/>
</dbReference>
<dbReference type="InterPro" id="IPR011989">
    <property type="entry name" value="ARM-like"/>
</dbReference>
<proteinExistence type="predicted"/>
<keyword evidence="2" id="KW-0605">Phycobilisome</keyword>
<reference evidence="3" key="1">
    <citation type="journal article" date="2014" name="FEMS Microbiol. Ecol.">
        <title>Development of a targeted metagenomic approach to study a genomic region involved in light harvesting in marine Synechococcus.</title>
        <authorList>
            <person name="Humily F."/>
            <person name="Farrant G.K."/>
            <person name="Marie D."/>
            <person name="Perennou M."/>
            <person name="Mazard S."/>
            <person name="Labadie K."/>
            <person name="Aury J.-M."/>
            <person name="Wincker P."/>
            <person name="Nicolas Segui A."/>
            <person name="Scanlan D.J."/>
            <person name="Garczarek L."/>
        </authorList>
    </citation>
    <scope>NUCLEOTIDE SEQUENCE</scope>
</reference>
<organism evidence="3">
    <name type="scientific">uncultured Synechococcus sp</name>
    <dbReference type="NCBI Taxonomy" id="154535"/>
    <lineage>
        <taxon>Bacteria</taxon>
        <taxon>Bacillati</taxon>
        <taxon>Cyanobacteriota</taxon>
        <taxon>Cyanophyceae</taxon>
        <taxon>Synechococcales</taxon>
        <taxon>Synechococcaceae</taxon>
        <taxon>Synechococcus</taxon>
        <taxon>environmental samples</taxon>
    </lineage>
</organism>
<dbReference type="GO" id="GO:0030089">
    <property type="term" value="C:phycobilisome"/>
    <property type="evidence" value="ECO:0007669"/>
    <property type="project" value="UniProtKB-KW"/>
</dbReference>
<dbReference type="AlphaFoldDB" id="A0A024CHI6"/>